<gene>
    <name evidence="2" type="ORF">ESA94_09060</name>
</gene>
<evidence type="ECO:0008006" key="4">
    <source>
        <dbReference type="Google" id="ProtNLM"/>
    </source>
</evidence>
<dbReference type="PROSITE" id="PS51257">
    <property type="entry name" value="PROKAR_LIPOPROTEIN"/>
    <property type="match status" value="1"/>
</dbReference>
<name>A0A4Q1CJU4_9BACT</name>
<protein>
    <recommendedName>
        <fullName evidence="4">Lipocalin-like domain-containing protein</fullName>
    </recommendedName>
</protein>
<dbReference type="RefSeq" id="WP_129130563.1">
    <property type="nucleotide sequence ID" value="NZ_SDHW01000002.1"/>
</dbReference>
<organism evidence="2 3">
    <name type="scientific">Lacibacter luteus</name>
    <dbReference type="NCBI Taxonomy" id="2508719"/>
    <lineage>
        <taxon>Bacteria</taxon>
        <taxon>Pseudomonadati</taxon>
        <taxon>Bacteroidota</taxon>
        <taxon>Chitinophagia</taxon>
        <taxon>Chitinophagales</taxon>
        <taxon>Chitinophagaceae</taxon>
        <taxon>Lacibacter</taxon>
    </lineage>
</organism>
<keyword evidence="3" id="KW-1185">Reference proteome</keyword>
<accession>A0A4Q1CJU4</accession>
<dbReference type="OrthoDB" id="981386at2"/>
<feature type="chain" id="PRO_5021014212" description="Lipocalin-like domain-containing protein" evidence="1">
    <location>
        <begin position="20"/>
        <end position="167"/>
    </location>
</feature>
<feature type="signal peptide" evidence="1">
    <location>
        <begin position="1"/>
        <end position="19"/>
    </location>
</feature>
<comment type="caution">
    <text evidence="2">The sequence shown here is derived from an EMBL/GenBank/DDBJ whole genome shotgun (WGS) entry which is preliminary data.</text>
</comment>
<dbReference type="Proteomes" id="UP000290204">
    <property type="component" value="Unassembled WGS sequence"/>
</dbReference>
<dbReference type="EMBL" id="SDHW01000002">
    <property type="protein sequence ID" value="RXK60602.1"/>
    <property type="molecule type" value="Genomic_DNA"/>
</dbReference>
<evidence type="ECO:0000313" key="3">
    <source>
        <dbReference type="Proteomes" id="UP000290204"/>
    </source>
</evidence>
<keyword evidence="1" id="KW-0732">Signal</keyword>
<proteinExistence type="predicted"/>
<evidence type="ECO:0000256" key="1">
    <source>
        <dbReference type="SAM" id="SignalP"/>
    </source>
</evidence>
<dbReference type="AlphaFoldDB" id="A0A4Q1CJU4"/>
<sequence length="167" mass="19174">MKRLLQLALILLVSFALTGCPYESTVPIDKPAVKFPENLFGKWEPKNSGEELFTIKKKNDWVVYISKTKKDPKPEDSPEEYEAFLSEVNAVWFLNVSNKTDKSSPESYCLYKMQVAANGSQITLSAVTENIDEQFSNSAELKAFIEKNMQLSFFFDNEEDIYLRPHK</sequence>
<evidence type="ECO:0000313" key="2">
    <source>
        <dbReference type="EMBL" id="RXK60602.1"/>
    </source>
</evidence>
<reference evidence="2 3" key="1">
    <citation type="submission" date="2019-01" db="EMBL/GenBank/DDBJ databases">
        <title>Lacibacter sp. strain TTM-7.</title>
        <authorList>
            <person name="Chen W.-M."/>
        </authorList>
    </citation>
    <scope>NUCLEOTIDE SEQUENCE [LARGE SCALE GENOMIC DNA]</scope>
    <source>
        <strain evidence="2 3">TTM-7</strain>
    </source>
</reference>